<evidence type="ECO:0000259" key="10">
    <source>
        <dbReference type="PROSITE" id="PS51294"/>
    </source>
</evidence>
<keyword evidence="3" id="KW-0805">Transcription regulation</keyword>
<dbReference type="GO" id="GO:0003677">
    <property type="term" value="F:DNA binding"/>
    <property type="evidence" value="ECO:0007669"/>
    <property type="project" value="UniProtKB-KW"/>
</dbReference>
<dbReference type="Gene3D" id="3.30.70.270">
    <property type="match status" value="1"/>
</dbReference>
<dbReference type="InterPro" id="IPR043128">
    <property type="entry name" value="Rev_trsase/Diguanyl_cyclase"/>
</dbReference>
<dbReference type="InterPro" id="IPR009057">
    <property type="entry name" value="Homeodomain-like_sf"/>
</dbReference>
<dbReference type="Pfam" id="PF00249">
    <property type="entry name" value="Myb_DNA-binding"/>
    <property type="match status" value="2"/>
</dbReference>
<evidence type="ECO:0000313" key="11">
    <source>
        <dbReference type="EMBL" id="GFZ04453.1"/>
    </source>
</evidence>
<dbReference type="PROSITE" id="PS50994">
    <property type="entry name" value="INTEGRASE"/>
    <property type="match status" value="1"/>
</dbReference>
<name>A0A7J0G0K9_9ERIC</name>
<feature type="domain" description="HTH myb-type" evidence="10">
    <location>
        <begin position="75"/>
        <end position="125"/>
    </location>
</feature>
<dbReference type="InterPro" id="IPR001005">
    <property type="entry name" value="SANT/Myb"/>
</dbReference>
<dbReference type="GO" id="GO:0015074">
    <property type="term" value="P:DNA integration"/>
    <property type="evidence" value="ECO:0007669"/>
    <property type="project" value="InterPro"/>
</dbReference>
<dbReference type="SUPFAM" id="SSF46689">
    <property type="entry name" value="Homeodomain-like"/>
    <property type="match status" value="1"/>
</dbReference>
<protein>
    <submittedName>
        <fullName evidence="11">Myb domain protein 112</fullName>
    </submittedName>
</protein>
<dbReference type="PANTHER" id="PTHR48475:SF2">
    <property type="entry name" value="RIBONUCLEASE H"/>
    <property type="match status" value="1"/>
</dbReference>
<feature type="domain" description="HTH myb-type" evidence="10">
    <location>
        <begin position="18"/>
        <end position="74"/>
    </location>
</feature>
<feature type="coiled-coil region" evidence="7">
    <location>
        <begin position="851"/>
        <end position="878"/>
    </location>
</feature>
<dbReference type="GO" id="GO:0005634">
    <property type="term" value="C:nucleus"/>
    <property type="evidence" value="ECO:0007669"/>
    <property type="project" value="UniProtKB-SubCell"/>
</dbReference>
<dbReference type="InterPro" id="IPR012337">
    <property type="entry name" value="RNaseH-like_sf"/>
</dbReference>
<dbReference type="Gene3D" id="3.30.420.10">
    <property type="entry name" value="Ribonuclease H-like superfamily/Ribonuclease H"/>
    <property type="match status" value="2"/>
</dbReference>
<dbReference type="EMBL" id="BJWL01000017">
    <property type="protein sequence ID" value="GFZ04453.1"/>
    <property type="molecule type" value="Genomic_DNA"/>
</dbReference>
<dbReference type="SUPFAM" id="SSF53098">
    <property type="entry name" value="Ribonuclease H-like"/>
    <property type="match status" value="1"/>
</dbReference>
<evidence type="ECO:0000256" key="6">
    <source>
        <dbReference type="ARBA" id="ARBA00023242"/>
    </source>
</evidence>
<dbReference type="InterPro" id="IPR043502">
    <property type="entry name" value="DNA/RNA_pol_sf"/>
</dbReference>
<dbReference type="CDD" id="cd09279">
    <property type="entry name" value="RNase_HI_like"/>
    <property type="match status" value="1"/>
</dbReference>
<evidence type="ECO:0000256" key="3">
    <source>
        <dbReference type="ARBA" id="ARBA00023015"/>
    </source>
</evidence>
<dbReference type="InterPro" id="IPR001584">
    <property type="entry name" value="Integrase_cat-core"/>
</dbReference>
<evidence type="ECO:0000259" key="9">
    <source>
        <dbReference type="PROSITE" id="PS50994"/>
    </source>
</evidence>
<dbReference type="AlphaFoldDB" id="A0A7J0G0K9"/>
<sequence length="957" mass="108964">MDPKRFGYAAQTVEEMMMIEVRKGPWTSEEDLKLINCISMRGPAHWTYLARSAGLKRTGKSCRFRWLNYLHPDLKRGNLTLQEQLLILHLHSHWGNRWSKIAQHLPGRSDNEIKNYFRTRVQKLAKQLKWDINSSQFRHAMRYYWLPTLADQVQASSAQSSMAQPTTSSNQYTDYLPLTGLGPVDSDSKSDSLEVQVSPASDLTCPRDVMGYNWMDGFQQDGPIIGPTSPACSINGYYELEGLDGHILDEESSDICCTLFHTPLIGFGGNTTHPLGWINLPDNPGRRASLDHRMAGFYCGRLPLALQCHPGATNFRKNQGDHLDLSPEAEVSHTNRDWRDKGRSESGQAMLHLGHEGRNLINPRETNNTKPLEEIVPISIHPDYPDRHIMIGTELTSELRFTLINFLKENSDVFAWSQKDVPGIDPEIAMHKLFVDPKHSPVRQKRRKFAPERLKVIEDEVDKLIRANVIQALITMSSPRSIREVQQLTGRVAALNRFVSKSADKCLPFFKILRKSQGFQWNEESENAFQQLKEYLGSPPLLTVPVTGEALYVYLSISPTAVSAVLIREEDQHGCGAGLVIRAPSGEQMEYAIRMGFKATNNEAEYEALLAGLRVATELGAQSLEVFSDSQLVVNQVQGDYLAKDTRMIAYLGEITQALGPPIKSSKREKNPTWMNEIIAYLRNEILPEDKLQARRLRYRSARFCIFKGELYKRSFSGPLLRCLRPEEAEFGVPKVIISDNARQFDNDRFRLFCSDLAISHHFSSPGHPQANGQVEITNRTILRNLKARLDRSKGEWAENLPSILWAYHTTSRIPTGETPYSMVFGTESVIPVEIGMPSFRVLNFDKEINEAELRVNLDLLEEKRENAKLRQMAYKRQVAKYYNQRVKHQSFLPGDLVLRKVTLSTKEPNVGKLGPTWEGPYKVFKVSRPGTYWLEDLDGKALSHPWNAEHLKKYYQ</sequence>
<dbReference type="InterPro" id="IPR036397">
    <property type="entry name" value="RNaseH_sf"/>
</dbReference>
<reference evidence="11 12" key="1">
    <citation type="submission" date="2019-07" db="EMBL/GenBank/DDBJ databases">
        <title>De Novo Assembly of kiwifruit Actinidia rufa.</title>
        <authorList>
            <person name="Sugita-Konishi S."/>
            <person name="Sato K."/>
            <person name="Mori E."/>
            <person name="Abe Y."/>
            <person name="Kisaki G."/>
            <person name="Hamano K."/>
            <person name="Suezawa K."/>
            <person name="Otani M."/>
            <person name="Fukuda T."/>
            <person name="Manabe T."/>
            <person name="Gomi K."/>
            <person name="Tabuchi M."/>
            <person name="Akimitsu K."/>
            <person name="Kataoka I."/>
        </authorList>
    </citation>
    <scope>NUCLEOTIDE SEQUENCE [LARGE SCALE GENOMIC DNA]</scope>
    <source>
        <strain evidence="12">cv. Fuchu</strain>
    </source>
</reference>
<keyword evidence="5" id="KW-0804">Transcription</keyword>
<dbReference type="PROSITE" id="PS50090">
    <property type="entry name" value="MYB_LIKE"/>
    <property type="match status" value="2"/>
</dbReference>
<dbReference type="SMART" id="SM00717">
    <property type="entry name" value="SANT"/>
    <property type="match status" value="2"/>
</dbReference>
<keyword evidence="4" id="KW-0238">DNA-binding</keyword>
<keyword evidence="6" id="KW-0539">Nucleus</keyword>
<dbReference type="CDD" id="cd00167">
    <property type="entry name" value="SANT"/>
    <property type="match status" value="2"/>
</dbReference>
<keyword evidence="12" id="KW-1185">Reference proteome</keyword>
<gene>
    <name evidence="11" type="ORF">Acr_17g0000250</name>
</gene>
<dbReference type="GO" id="GO:0004523">
    <property type="term" value="F:RNA-DNA hybrid ribonuclease activity"/>
    <property type="evidence" value="ECO:0007669"/>
    <property type="project" value="InterPro"/>
</dbReference>
<evidence type="ECO:0000259" key="8">
    <source>
        <dbReference type="PROSITE" id="PS50090"/>
    </source>
</evidence>
<comment type="subcellular location">
    <subcellularLocation>
        <location evidence="1">Nucleus</location>
    </subcellularLocation>
</comment>
<dbReference type="FunFam" id="1.10.10.60:FF:000011">
    <property type="entry name" value="Myb transcription factor"/>
    <property type="match status" value="1"/>
</dbReference>
<dbReference type="SUPFAM" id="SSF56672">
    <property type="entry name" value="DNA/RNA polymerases"/>
    <property type="match status" value="1"/>
</dbReference>
<evidence type="ECO:0000256" key="4">
    <source>
        <dbReference type="ARBA" id="ARBA00023125"/>
    </source>
</evidence>
<feature type="domain" description="Myb-like" evidence="8">
    <location>
        <begin position="18"/>
        <end position="70"/>
    </location>
</feature>
<evidence type="ECO:0000313" key="12">
    <source>
        <dbReference type="Proteomes" id="UP000585474"/>
    </source>
</evidence>
<dbReference type="PANTHER" id="PTHR48475">
    <property type="entry name" value="RIBONUCLEASE H"/>
    <property type="match status" value="1"/>
</dbReference>
<dbReference type="OrthoDB" id="101614at2759"/>
<dbReference type="Pfam" id="PF13456">
    <property type="entry name" value="RVT_3"/>
    <property type="match status" value="1"/>
</dbReference>
<evidence type="ECO:0000256" key="2">
    <source>
        <dbReference type="ARBA" id="ARBA00022737"/>
    </source>
</evidence>
<feature type="domain" description="Integrase catalytic" evidence="9">
    <location>
        <begin position="657"/>
        <end position="828"/>
    </location>
</feature>
<feature type="domain" description="Myb-like" evidence="8">
    <location>
        <begin position="71"/>
        <end position="121"/>
    </location>
</feature>
<dbReference type="Proteomes" id="UP000585474">
    <property type="component" value="Unassembled WGS sequence"/>
</dbReference>
<organism evidence="11 12">
    <name type="scientific">Actinidia rufa</name>
    <dbReference type="NCBI Taxonomy" id="165716"/>
    <lineage>
        <taxon>Eukaryota</taxon>
        <taxon>Viridiplantae</taxon>
        <taxon>Streptophyta</taxon>
        <taxon>Embryophyta</taxon>
        <taxon>Tracheophyta</taxon>
        <taxon>Spermatophyta</taxon>
        <taxon>Magnoliopsida</taxon>
        <taxon>eudicotyledons</taxon>
        <taxon>Gunneridae</taxon>
        <taxon>Pentapetalae</taxon>
        <taxon>asterids</taxon>
        <taxon>Ericales</taxon>
        <taxon>Actinidiaceae</taxon>
        <taxon>Actinidia</taxon>
    </lineage>
</organism>
<proteinExistence type="predicted"/>
<evidence type="ECO:0000256" key="1">
    <source>
        <dbReference type="ARBA" id="ARBA00004123"/>
    </source>
</evidence>
<evidence type="ECO:0000256" key="7">
    <source>
        <dbReference type="SAM" id="Coils"/>
    </source>
</evidence>
<keyword evidence="2" id="KW-0677">Repeat</keyword>
<keyword evidence="7" id="KW-0175">Coiled coil</keyword>
<dbReference type="Gene3D" id="1.10.10.60">
    <property type="entry name" value="Homeodomain-like"/>
    <property type="match status" value="2"/>
</dbReference>
<comment type="caution">
    <text evidence="11">The sequence shown here is derived from an EMBL/GenBank/DDBJ whole genome shotgun (WGS) entry which is preliminary data.</text>
</comment>
<dbReference type="InterPro" id="IPR002156">
    <property type="entry name" value="RNaseH_domain"/>
</dbReference>
<dbReference type="InterPro" id="IPR017930">
    <property type="entry name" value="Myb_dom"/>
</dbReference>
<accession>A0A7J0G0K9</accession>
<evidence type="ECO:0000256" key="5">
    <source>
        <dbReference type="ARBA" id="ARBA00023163"/>
    </source>
</evidence>
<dbReference type="PROSITE" id="PS51294">
    <property type="entry name" value="HTH_MYB"/>
    <property type="match status" value="2"/>
</dbReference>